<dbReference type="SUPFAM" id="SSF51905">
    <property type="entry name" value="FAD/NAD(P)-binding domain"/>
    <property type="match status" value="1"/>
</dbReference>
<accession>A0A0W0D1J9</accession>
<sequence length="431" mass="49500">MTKNQKTVCIIGGGPGGLAAARVLSKDFPEAKITLIEKEGDVGGVWYYPENNKEGRVMYDYLETNLSKDLMKFSGFPFKDDVPFYPRKNQVFDYLKEYYQTYIKNHSNVDIELETEVINVDKKSDKWIVTTKHANSETVREFDFVIVSNGHFKEPKYPKDVFGLDSWLSNGKAFHSKDFYNCEFAKDKKIIVVGNGSSGSDIANQISTVATKVYVSVTNVEDFKDKNNDPEFIVEYIPKIKSVGGDDSSVKLEDGRVIENIDYIIYATGYLYSLPFFASHISEKLLKQDQSGITNLWEQCVYKEDPTLGFLLLSIMVVPFPLAESQSTILSQVFQGNIDIATVTPSRDEVEHEKNYGHNFPKLSDIDFYRELQDILDKHGSNTFKPVVWDEVYEKKRKESVEVKQQRNEYLAKHAQKLHKENRPYYLPDNF</sequence>
<name>A0A0W0D1J9_CANGB</name>
<dbReference type="GO" id="GO:0004499">
    <property type="term" value="F:N,N-dimethylaniline monooxygenase activity"/>
    <property type="evidence" value="ECO:0007669"/>
    <property type="project" value="EnsemblFungi"/>
</dbReference>
<dbReference type="AlphaFoldDB" id="A0A0W0D1J9"/>
<dbReference type="GO" id="GO:0050661">
    <property type="term" value="F:NADP binding"/>
    <property type="evidence" value="ECO:0007669"/>
    <property type="project" value="InterPro"/>
</dbReference>
<comment type="caution">
    <text evidence="6">The sequence shown here is derived from an EMBL/GenBank/DDBJ whole genome shotgun (WGS) entry which is preliminary data.</text>
</comment>
<proteinExistence type="inferred from homology"/>
<evidence type="ECO:0000256" key="5">
    <source>
        <dbReference type="ARBA" id="ARBA00023002"/>
    </source>
</evidence>
<dbReference type="GO" id="GO:0050660">
    <property type="term" value="F:flavin adenine dinucleotide binding"/>
    <property type="evidence" value="ECO:0007669"/>
    <property type="project" value="InterPro"/>
</dbReference>
<keyword evidence="2" id="KW-0285">Flavoprotein</keyword>
<dbReference type="PANTHER" id="PTHR23023">
    <property type="entry name" value="DIMETHYLANILINE MONOOXYGENASE"/>
    <property type="match status" value="1"/>
</dbReference>
<dbReference type="Gene3D" id="3.50.50.60">
    <property type="entry name" value="FAD/NAD(P)-binding domain"/>
    <property type="match status" value="3"/>
</dbReference>
<organism evidence="6 7">
    <name type="scientific">Candida glabrata</name>
    <name type="common">Yeast</name>
    <name type="synonym">Torulopsis glabrata</name>
    <dbReference type="NCBI Taxonomy" id="5478"/>
    <lineage>
        <taxon>Eukaryota</taxon>
        <taxon>Fungi</taxon>
        <taxon>Dikarya</taxon>
        <taxon>Ascomycota</taxon>
        <taxon>Saccharomycotina</taxon>
        <taxon>Saccharomycetes</taxon>
        <taxon>Saccharomycetales</taxon>
        <taxon>Saccharomycetaceae</taxon>
        <taxon>Nakaseomyces</taxon>
    </lineage>
</organism>
<evidence type="ECO:0000256" key="1">
    <source>
        <dbReference type="ARBA" id="ARBA00009183"/>
    </source>
</evidence>
<dbReference type="Pfam" id="PF00743">
    <property type="entry name" value="FMO-like"/>
    <property type="match status" value="2"/>
</dbReference>
<gene>
    <name evidence="6" type="ORF">AO440_002447</name>
</gene>
<dbReference type="VEuPathDB" id="FungiDB:GWK60_L02321"/>
<keyword evidence="4" id="KW-0521">NADP</keyword>
<dbReference type="GO" id="GO:0006457">
    <property type="term" value="P:protein folding"/>
    <property type="evidence" value="ECO:0007669"/>
    <property type="project" value="EnsemblFungi"/>
</dbReference>
<evidence type="ECO:0000256" key="3">
    <source>
        <dbReference type="ARBA" id="ARBA00022827"/>
    </source>
</evidence>
<dbReference type="VEuPathDB" id="FungiDB:GVI51_I02321"/>
<dbReference type="InterPro" id="IPR000960">
    <property type="entry name" value="Flavin_mOase"/>
</dbReference>
<evidence type="ECO:0000313" key="6">
    <source>
        <dbReference type="EMBL" id="KTB05698.1"/>
    </source>
</evidence>
<dbReference type="Proteomes" id="UP000054886">
    <property type="component" value="Unassembled WGS sequence"/>
</dbReference>
<reference evidence="6 7" key="1">
    <citation type="submission" date="2015-10" db="EMBL/GenBank/DDBJ databases">
        <title>Draft genomes sequences of Candida glabrata isolates 1A, 1B, 2A, 2B, 3A and 3B.</title>
        <authorList>
            <person name="Haavelsrud O.E."/>
            <person name="Gaustad P."/>
        </authorList>
    </citation>
    <scope>NUCLEOTIDE SEQUENCE [LARGE SCALE GENOMIC DNA]</scope>
    <source>
        <strain evidence="6">910700640</strain>
    </source>
</reference>
<dbReference type="VEuPathDB" id="FungiDB:CAGL0I02530g"/>
<comment type="similarity">
    <text evidence="1">Belongs to the FMO family.</text>
</comment>
<keyword evidence="5" id="KW-0560">Oxidoreductase</keyword>
<protein>
    <submittedName>
        <fullName evidence="6">Thiol-specific monooxygenase</fullName>
    </submittedName>
</protein>
<dbReference type="GO" id="GO:0005789">
    <property type="term" value="C:endoplasmic reticulum membrane"/>
    <property type="evidence" value="ECO:0007669"/>
    <property type="project" value="EnsemblFungi"/>
</dbReference>
<dbReference type="InterPro" id="IPR036188">
    <property type="entry name" value="FAD/NAD-bd_sf"/>
</dbReference>
<keyword evidence="6" id="KW-0503">Monooxygenase</keyword>
<dbReference type="PRINTS" id="PR00370">
    <property type="entry name" value="FMOXYGENASE"/>
</dbReference>
<evidence type="ECO:0000256" key="2">
    <source>
        <dbReference type="ARBA" id="ARBA00022630"/>
    </source>
</evidence>
<dbReference type="InterPro" id="IPR020946">
    <property type="entry name" value="Flavin_mOase-like"/>
</dbReference>
<dbReference type="EMBL" id="LLZZ01000112">
    <property type="protein sequence ID" value="KTB05698.1"/>
    <property type="molecule type" value="Genomic_DNA"/>
</dbReference>
<evidence type="ECO:0000256" key="4">
    <source>
        <dbReference type="ARBA" id="ARBA00022857"/>
    </source>
</evidence>
<dbReference type="InterPro" id="IPR050346">
    <property type="entry name" value="FMO-like"/>
</dbReference>
<dbReference type="VEuPathDB" id="FungiDB:B1J91_I02530g"/>
<dbReference type="PIRSF" id="PIRSF000332">
    <property type="entry name" value="FMO"/>
    <property type="match status" value="1"/>
</dbReference>
<evidence type="ECO:0000313" key="7">
    <source>
        <dbReference type="Proteomes" id="UP000054886"/>
    </source>
</evidence>
<keyword evidence="3" id="KW-0274">FAD</keyword>